<proteinExistence type="predicted"/>
<comment type="caution">
    <text evidence="1">The sequence shown here is derived from an EMBL/GenBank/DDBJ whole genome shotgun (WGS) entry which is preliminary data.</text>
</comment>
<accession>A0A8S0WK84</accession>
<dbReference type="Proteomes" id="UP000467700">
    <property type="component" value="Unassembled WGS sequence"/>
</dbReference>
<evidence type="ECO:0000313" key="2">
    <source>
        <dbReference type="Proteomes" id="UP000467700"/>
    </source>
</evidence>
<dbReference type="EMBL" id="CACVBS010000024">
    <property type="protein sequence ID" value="CAA7259382.1"/>
    <property type="molecule type" value="Genomic_DNA"/>
</dbReference>
<sequence length="77" mass="8876">MYGCRCWVLVDESIGTTVPEEWKQSMTVDLCLLEEAAILPRSIFRRGYLYLLLLKTNPTGPRYRVDKIFMTPSSCLS</sequence>
<name>A0A8S0WK84_CYCAE</name>
<reference evidence="1 2" key="1">
    <citation type="submission" date="2020-01" db="EMBL/GenBank/DDBJ databases">
        <authorList>
            <person name="Gupta K D."/>
        </authorList>
    </citation>
    <scope>NUCLEOTIDE SEQUENCE [LARGE SCALE GENOMIC DNA]</scope>
</reference>
<gene>
    <name evidence="1" type="ORF">AAE3_LOCUS1557</name>
</gene>
<organism evidence="1 2">
    <name type="scientific">Cyclocybe aegerita</name>
    <name type="common">Black poplar mushroom</name>
    <name type="synonym">Agrocybe aegerita</name>
    <dbReference type="NCBI Taxonomy" id="1973307"/>
    <lineage>
        <taxon>Eukaryota</taxon>
        <taxon>Fungi</taxon>
        <taxon>Dikarya</taxon>
        <taxon>Basidiomycota</taxon>
        <taxon>Agaricomycotina</taxon>
        <taxon>Agaricomycetes</taxon>
        <taxon>Agaricomycetidae</taxon>
        <taxon>Agaricales</taxon>
        <taxon>Agaricineae</taxon>
        <taxon>Bolbitiaceae</taxon>
        <taxon>Cyclocybe</taxon>
    </lineage>
</organism>
<evidence type="ECO:0000313" key="1">
    <source>
        <dbReference type="EMBL" id="CAA7259382.1"/>
    </source>
</evidence>
<keyword evidence="2" id="KW-1185">Reference proteome</keyword>
<dbReference type="AlphaFoldDB" id="A0A8S0WK84"/>
<protein>
    <submittedName>
        <fullName evidence="1">Uncharacterized protein</fullName>
    </submittedName>
</protein>